<feature type="region of interest" description="Disordered" evidence="1">
    <location>
        <begin position="220"/>
        <end position="251"/>
    </location>
</feature>
<dbReference type="Proteomes" id="UP001152607">
    <property type="component" value="Unassembled WGS sequence"/>
</dbReference>
<reference evidence="2" key="1">
    <citation type="submission" date="2023-01" db="EMBL/GenBank/DDBJ databases">
        <authorList>
            <person name="Van Ghelder C."/>
            <person name="Rancurel C."/>
        </authorList>
    </citation>
    <scope>NUCLEOTIDE SEQUENCE</scope>
    <source>
        <strain evidence="2">CNCM I-4278</strain>
    </source>
</reference>
<proteinExistence type="predicted"/>
<keyword evidence="3" id="KW-1185">Reference proteome</keyword>
<comment type="caution">
    <text evidence="2">The sequence shown here is derived from an EMBL/GenBank/DDBJ whole genome shotgun (WGS) entry which is preliminary data.</text>
</comment>
<dbReference type="AlphaFoldDB" id="A0A9W4UR01"/>
<dbReference type="EMBL" id="CAOQHR010000010">
    <property type="protein sequence ID" value="CAI6340495.1"/>
    <property type="molecule type" value="Genomic_DNA"/>
</dbReference>
<evidence type="ECO:0000313" key="3">
    <source>
        <dbReference type="Proteomes" id="UP001152607"/>
    </source>
</evidence>
<name>A0A9W4UR01_9PLEO</name>
<gene>
    <name evidence="2" type="ORF">PDIGIT_LOCUS13671</name>
</gene>
<feature type="compositionally biased region" description="Polar residues" evidence="1">
    <location>
        <begin position="84"/>
        <end position="100"/>
    </location>
</feature>
<feature type="region of interest" description="Disordered" evidence="1">
    <location>
        <begin position="72"/>
        <end position="109"/>
    </location>
</feature>
<evidence type="ECO:0000313" key="2">
    <source>
        <dbReference type="EMBL" id="CAI6340495.1"/>
    </source>
</evidence>
<feature type="region of interest" description="Disordered" evidence="1">
    <location>
        <begin position="1"/>
        <end position="26"/>
    </location>
</feature>
<sequence>MTELAFQPQPMTIKRRRDDDSDSEDDRWLKVRSELLLPSRSRDANKARSWGLQPSFGSAGFPTSSILPLRSTPSPPYAVPGLESMTSAQSEHSDVNSPASIDQDPLICSPTHQDVDYAMQMDEDDLDMVASQPPDTPFMTTNFRPAKLNPDLFGRESPANSQNSSTGRLPTPIYPTFANSGAMNGLGYPSSGMAGGMNSSNGYLGIPTPLNPPLMQPPPRKMGAQYAAAEQDRSRRMPSPISEDEDIPDTPTAFAQSQMSRLSVTSSACAPDHMMDTDSSRAYPPTSPSIRGRKRSGALTGSGRFSMGYREDCERCRLRVPGHYSHFLP</sequence>
<evidence type="ECO:0000256" key="1">
    <source>
        <dbReference type="SAM" id="MobiDB-lite"/>
    </source>
</evidence>
<accession>A0A9W4UR01</accession>
<feature type="region of interest" description="Disordered" evidence="1">
    <location>
        <begin position="266"/>
        <end position="301"/>
    </location>
</feature>
<dbReference type="OrthoDB" id="2446291at2759"/>
<protein>
    <submittedName>
        <fullName evidence="2">Uncharacterized protein</fullName>
    </submittedName>
</protein>
<organism evidence="2 3">
    <name type="scientific">Periconia digitata</name>
    <dbReference type="NCBI Taxonomy" id="1303443"/>
    <lineage>
        <taxon>Eukaryota</taxon>
        <taxon>Fungi</taxon>
        <taxon>Dikarya</taxon>
        <taxon>Ascomycota</taxon>
        <taxon>Pezizomycotina</taxon>
        <taxon>Dothideomycetes</taxon>
        <taxon>Pleosporomycetidae</taxon>
        <taxon>Pleosporales</taxon>
        <taxon>Massarineae</taxon>
        <taxon>Periconiaceae</taxon>
        <taxon>Periconia</taxon>
    </lineage>
</organism>